<evidence type="ECO:0000256" key="1">
    <source>
        <dbReference type="SAM" id="MobiDB-lite"/>
    </source>
</evidence>
<sequence>MANASLRAMRNSLRPSFIHFAFRLSSSSTSHSVSPHYPPPPPLCQRTASPSRQQHQVHNTERHPQRIQHASSTRLGSNGS</sequence>
<proteinExistence type="predicted"/>
<protein>
    <submittedName>
        <fullName evidence="2">Uncharacterized protein</fullName>
    </submittedName>
</protein>
<reference evidence="3" key="2">
    <citation type="submission" date="2015-01" db="EMBL/GenBank/DDBJ databases">
        <title>Evolutionary Origins and Diversification of the Mycorrhizal Mutualists.</title>
        <authorList>
            <consortium name="DOE Joint Genome Institute"/>
            <consortium name="Mycorrhizal Genomics Consortium"/>
            <person name="Kohler A."/>
            <person name="Kuo A."/>
            <person name="Nagy L.G."/>
            <person name="Floudas D."/>
            <person name="Copeland A."/>
            <person name="Barry K.W."/>
            <person name="Cichocki N."/>
            <person name="Veneault-Fourrey C."/>
            <person name="LaButti K."/>
            <person name="Lindquist E.A."/>
            <person name="Lipzen A."/>
            <person name="Lundell T."/>
            <person name="Morin E."/>
            <person name="Murat C."/>
            <person name="Riley R."/>
            <person name="Ohm R."/>
            <person name="Sun H."/>
            <person name="Tunlid A."/>
            <person name="Henrissat B."/>
            <person name="Grigoriev I.V."/>
            <person name="Hibbett D.S."/>
            <person name="Martin F."/>
        </authorList>
    </citation>
    <scope>NUCLEOTIDE SEQUENCE [LARGE SCALE GENOMIC DNA]</scope>
    <source>
        <strain evidence="3">MUT 4182</strain>
    </source>
</reference>
<keyword evidence="3" id="KW-1185">Reference proteome</keyword>
<dbReference type="Proteomes" id="UP000054248">
    <property type="component" value="Unassembled WGS sequence"/>
</dbReference>
<dbReference type="AlphaFoldDB" id="A0A0C3K1V7"/>
<dbReference type="HOGENOM" id="CLU_2591525_0_0_1"/>
<feature type="compositionally biased region" description="Polar residues" evidence="1">
    <location>
        <begin position="46"/>
        <end position="57"/>
    </location>
</feature>
<feature type="compositionally biased region" description="Polar residues" evidence="1">
    <location>
        <begin position="68"/>
        <end position="80"/>
    </location>
</feature>
<accession>A0A0C3K1V7</accession>
<dbReference type="EMBL" id="KN824139">
    <property type="protein sequence ID" value="KIO15383.1"/>
    <property type="molecule type" value="Genomic_DNA"/>
</dbReference>
<evidence type="ECO:0000313" key="2">
    <source>
        <dbReference type="EMBL" id="KIO15383.1"/>
    </source>
</evidence>
<reference evidence="2 3" key="1">
    <citation type="submission" date="2014-04" db="EMBL/GenBank/DDBJ databases">
        <authorList>
            <consortium name="DOE Joint Genome Institute"/>
            <person name="Kuo A."/>
            <person name="Girlanda M."/>
            <person name="Perotto S."/>
            <person name="Kohler A."/>
            <person name="Nagy L.G."/>
            <person name="Floudas D."/>
            <person name="Copeland A."/>
            <person name="Barry K.W."/>
            <person name="Cichocki N."/>
            <person name="Veneault-Fourrey C."/>
            <person name="LaButti K."/>
            <person name="Lindquist E.A."/>
            <person name="Lipzen A."/>
            <person name="Lundell T."/>
            <person name="Morin E."/>
            <person name="Murat C."/>
            <person name="Sun H."/>
            <person name="Tunlid A."/>
            <person name="Henrissat B."/>
            <person name="Grigoriev I.V."/>
            <person name="Hibbett D.S."/>
            <person name="Martin F."/>
            <person name="Nordberg H.P."/>
            <person name="Cantor M.N."/>
            <person name="Hua S.X."/>
        </authorList>
    </citation>
    <scope>NUCLEOTIDE SEQUENCE [LARGE SCALE GENOMIC DNA]</scope>
    <source>
        <strain evidence="2 3">MUT 4182</strain>
    </source>
</reference>
<feature type="region of interest" description="Disordered" evidence="1">
    <location>
        <begin position="28"/>
        <end position="80"/>
    </location>
</feature>
<organism evidence="2 3">
    <name type="scientific">Tulasnella calospora MUT 4182</name>
    <dbReference type="NCBI Taxonomy" id="1051891"/>
    <lineage>
        <taxon>Eukaryota</taxon>
        <taxon>Fungi</taxon>
        <taxon>Dikarya</taxon>
        <taxon>Basidiomycota</taxon>
        <taxon>Agaricomycotina</taxon>
        <taxon>Agaricomycetes</taxon>
        <taxon>Cantharellales</taxon>
        <taxon>Tulasnellaceae</taxon>
        <taxon>Tulasnella</taxon>
    </lineage>
</organism>
<evidence type="ECO:0000313" key="3">
    <source>
        <dbReference type="Proteomes" id="UP000054248"/>
    </source>
</evidence>
<gene>
    <name evidence="2" type="ORF">M407DRAFT_247247</name>
</gene>
<name>A0A0C3K1V7_9AGAM</name>